<feature type="domain" description="Phosphatidylserine Lipase ABHD16 N-terminal" evidence="2">
    <location>
        <begin position="1"/>
        <end position="128"/>
    </location>
</feature>
<dbReference type="Gene3D" id="3.40.50.1820">
    <property type="entry name" value="alpha/beta hydrolase"/>
    <property type="match status" value="1"/>
</dbReference>
<dbReference type="Pfam" id="PF22990">
    <property type="entry name" value="ABHD16_N"/>
    <property type="match status" value="1"/>
</dbReference>
<dbReference type="PANTHER" id="PTHR12277">
    <property type="entry name" value="ALPHA/BETA HYDROLASE DOMAIN-CONTAINING PROTEIN"/>
    <property type="match status" value="1"/>
</dbReference>
<dbReference type="InterPro" id="IPR029058">
    <property type="entry name" value="AB_hydrolase_fold"/>
</dbReference>
<keyword evidence="4" id="KW-1185">Reference proteome</keyword>
<evidence type="ECO:0000313" key="3">
    <source>
        <dbReference type="EMBL" id="KAH9528558.1"/>
    </source>
</evidence>
<dbReference type="Proteomes" id="UP000790347">
    <property type="component" value="Unassembled WGS sequence"/>
</dbReference>
<accession>A0A922IGF2</accession>
<organism evidence="3 4">
    <name type="scientific">Dermatophagoides farinae</name>
    <name type="common">American house dust mite</name>
    <dbReference type="NCBI Taxonomy" id="6954"/>
    <lineage>
        <taxon>Eukaryota</taxon>
        <taxon>Metazoa</taxon>
        <taxon>Ecdysozoa</taxon>
        <taxon>Arthropoda</taxon>
        <taxon>Chelicerata</taxon>
        <taxon>Arachnida</taxon>
        <taxon>Acari</taxon>
        <taxon>Acariformes</taxon>
        <taxon>Sarcoptiformes</taxon>
        <taxon>Astigmata</taxon>
        <taxon>Psoroptidia</taxon>
        <taxon>Analgoidea</taxon>
        <taxon>Pyroglyphidae</taxon>
        <taxon>Dermatophagoidinae</taxon>
        <taxon>Dermatophagoides</taxon>
    </lineage>
</organism>
<sequence>MSLFDCIFGPALYRIFENPHRNYEPYNLERYTDRIIRFIQFCKNTLTYVSPLLAYQLYCQTRDTEQSESSSSSSSSSLLSLLSNSTYVRLLMAFTSIYILANLLRGFSRSINPNYCQFIRTFKTASTSLLADHRGDDDGDIRKRIIDARNIVREKYDYDFQHWPIDFKWTEGRYCYERPARLLPIKEASNETLNESPVVNMVSYLMANSIGRILLYPGSIGLLQKVIENNLITGRHFLMENYQAKRFKLLARDQNQIDVIFVDKRNPNNNRTYPGNTLVITCEGNAGFYEIGSVTTPINLNYSVIGWNHPGFGGSTGTPFPQNDINAMEVVVNFAVTKLNFKLEDILIFGWSIGGFPAAWAVSNYPELKGVILDASFDDVLPLARSRMMPFLAPIVDSTIRNYFNLNVSSYLNRYQGPIRFIRRLKDEIIPIDASRPLLTNRGNHLLIKLLKSRFPRLMSHDDISDEVEQFLHSENYGYLLRKVDDSKVMEALSRYAQKSAMEKYPIEIDVDKDLEISMLLGQQIILFLCRELMTQFDSTHCTPLPSSLFKEPVDLLSLIKKA</sequence>
<dbReference type="SUPFAM" id="SSF53474">
    <property type="entry name" value="alpha/beta-Hydrolases"/>
    <property type="match status" value="1"/>
</dbReference>
<evidence type="ECO:0000313" key="4">
    <source>
        <dbReference type="Proteomes" id="UP000790347"/>
    </source>
</evidence>
<dbReference type="AlphaFoldDB" id="A0A922IGF2"/>
<name>A0A922IGF2_DERFA</name>
<dbReference type="GO" id="GO:0012505">
    <property type="term" value="C:endomembrane system"/>
    <property type="evidence" value="ECO:0007669"/>
    <property type="project" value="TreeGrafter"/>
</dbReference>
<comment type="caution">
    <text evidence="3">The sequence shown here is derived from an EMBL/GenBank/DDBJ whole genome shotgun (WGS) entry which is preliminary data.</text>
</comment>
<dbReference type="PANTHER" id="PTHR12277:SF72">
    <property type="entry name" value="BAT5L PROTEIN"/>
    <property type="match status" value="1"/>
</dbReference>
<dbReference type="Pfam" id="PF00561">
    <property type="entry name" value="Abhydrolase_1"/>
    <property type="match status" value="1"/>
</dbReference>
<dbReference type="GO" id="GO:0047372">
    <property type="term" value="F:monoacylglycerol lipase activity"/>
    <property type="evidence" value="ECO:0007669"/>
    <property type="project" value="TreeGrafter"/>
</dbReference>
<reference evidence="3" key="1">
    <citation type="submission" date="2013-05" db="EMBL/GenBank/DDBJ databases">
        <authorList>
            <person name="Yim A.K.Y."/>
            <person name="Chan T.F."/>
            <person name="Ji K.M."/>
            <person name="Liu X.Y."/>
            <person name="Zhou J.W."/>
            <person name="Li R.Q."/>
            <person name="Yang K.Y."/>
            <person name="Li J."/>
            <person name="Li M."/>
            <person name="Law P.T.W."/>
            <person name="Wu Y.L."/>
            <person name="Cai Z.L."/>
            <person name="Qin H."/>
            <person name="Bao Y."/>
            <person name="Leung R.K.K."/>
            <person name="Ng P.K.S."/>
            <person name="Zou J."/>
            <person name="Zhong X.J."/>
            <person name="Ran P.X."/>
            <person name="Zhong N.S."/>
            <person name="Liu Z.G."/>
            <person name="Tsui S.K.W."/>
        </authorList>
    </citation>
    <scope>NUCLEOTIDE SEQUENCE</scope>
    <source>
        <strain evidence="3">Derf</strain>
        <tissue evidence="3">Whole organism</tissue>
    </source>
</reference>
<feature type="domain" description="AB hydrolase-1" evidence="1">
    <location>
        <begin position="301"/>
        <end position="417"/>
    </location>
</feature>
<reference evidence="3" key="2">
    <citation type="journal article" date="2022" name="Res Sq">
        <title>Comparative Genomics Reveals Insights into the Divergent Evolution of Astigmatic Mites and Household Pest Adaptations.</title>
        <authorList>
            <person name="Xiong Q."/>
            <person name="Wan A.T.-Y."/>
            <person name="Liu X.-Y."/>
            <person name="Fung C.S.-H."/>
            <person name="Xiao X."/>
            <person name="Malainual N."/>
            <person name="Hou J."/>
            <person name="Wang L."/>
            <person name="Wang M."/>
            <person name="Yang K."/>
            <person name="Cui Y."/>
            <person name="Leung E."/>
            <person name="Nong W."/>
            <person name="Shin S.-K."/>
            <person name="Au S."/>
            <person name="Jeong K.Y."/>
            <person name="Chew F.T."/>
            <person name="Hui J."/>
            <person name="Leung T.F."/>
            <person name="Tungtrongchitr A."/>
            <person name="Zhong N."/>
            <person name="Liu Z."/>
            <person name="Tsui S."/>
        </authorList>
    </citation>
    <scope>NUCLEOTIDE SEQUENCE</scope>
    <source>
        <strain evidence="3">Derf</strain>
        <tissue evidence="3">Whole organism</tissue>
    </source>
</reference>
<dbReference type="GO" id="GO:0052651">
    <property type="term" value="P:monoacylglycerol catabolic process"/>
    <property type="evidence" value="ECO:0007669"/>
    <property type="project" value="TreeGrafter"/>
</dbReference>
<protein>
    <submittedName>
        <fullName evidence="3">Protein abhd16a</fullName>
    </submittedName>
</protein>
<dbReference type="EMBL" id="ASGP02000001">
    <property type="protein sequence ID" value="KAH9528558.1"/>
    <property type="molecule type" value="Genomic_DNA"/>
</dbReference>
<evidence type="ECO:0000259" key="1">
    <source>
        <dbReference type="Pfam" id="PF00561"/>
    </source>
</evidence>
<dbReference type="GO" id="GO:0004620">
    <property type="term" value="F:phospholipase activity"/>
    <property type="evidence" value="ECO:0007669"/>
    <property type="project" value="TreeGrafter"/>
</dbReference>
<dbReference type="InterPro" id="IPR054518">
    <property type="entry name" value="ABHD16_N"/>
</dbReference>
<gene>
    <name evidence="3" type="primary">ABHD16A</name>
    <name evidence="3" type="ORF">DERF_002495</name>
</gene>
<proteinExistence type="predicted"/>
<evidence type="ECO:0000259" key="2">
    <source>
        <dbReference type="Pfam" id="PF22990"/>
    </source>
</evidence>
<dbReference type="InterPro" id="IPR000073">
    <property type="entry name" value="AB_hydrolase_1"/>
</dbReference>
<dbReference type="GO" id="GO:0006660">
    <property type="term" value="P:phosphatidylserine catabolic process"/>
    <property type="evidence" value="ECO:0007669"/>
    <property type="project" value="TreeGrafter"/>
</dbReference>